<comment type="caution">
    <text evidence="1">The sequence shown here is derived from an EMBL/GenBank/DDBJ whole genome shotgun (WGS) entry which is preliminary data.</text>
</comment>
<reference evidence="1 2" key="1">
    <citation type="submission" date="2015-12" db="EMBL/GenBank/DDBJ databases">
        <title>Draft genome sequence of Moniliophthora roreri, the causal agent of frosty pod rot of cacao.</title>
        <authorList>
            <person name="Aime M.C."/>
            <person name="Diaz-Valderrama J.R."/>
            <person name="Kijpornyongpan T."/>
            <person name="Phillips-Mora W."/>
        </authorList>
    </citation>
    <scope>NUCLEOTIDE SEQUENCE [LARGE SCALE GENOMIC DNA]</scope>
    <source>
        <strain evidence="1 2">MCA 2952</strain>
    </source>
</reference>
<name>A0A0W0GD67_MONRR</name>
<dbReference type="Proteomes" id="UP000054988">
    <property type="component" value="Unassembled WGS sequence"/>
</dbReference>
<accession>A0A0W0GD67</accession>
<dbReference type="AlphaFoldDB" id="A0A0W0GD67"/>
<sequence>MKKTWMLPSRHMVENTNSDVRADQRWLLRISCNVWGDDRTAVLVGSYGKGPATFFINPLLVFVLSCGFVIGHSSDITPSAFWKRGDFGKFPRASHALHSRLGCSDIS</sequence>
<evidence type="ECO:0000313" key="1">
    <source>
        <dbReference type="EMBL" id="KTB46472.1"/>
    </source>
</evidence>
<dbReference type="EMBL" id="LATX01000336">
    <property type="protein sequence ID" value="KTB46472.1"/>
    <property type="molecule type" value="Genomic_DNA"/>
</dbReference>
<protein>
    <submittedName>
        <fullName evidence="1">Uncharacterized protein</fullName>
    </submittedName>
</protein>
<evidence type="ECO:0000313" key="2">
    <source>
        <dbReference type="Proteomes" id="UP000054988"/>
    </source>
</evidence>
<proteinExistence type="predicted"/>
<gene>
    <name evidence="1" type="ORF">WG66_963</name>
</gene>
<organism evidence="1 2">
    <name type="scientific">Moniliophthora roreri</name>
    <name type="common">Frosty pod rot fungus</name>
    <name type="synonym">Monilia roreri</name>
    <dbReference type="NCBI Taxonomy" id="221103"/>
    <lineage>
        <taxon>Eukaryota</taxon>
        <taxon>Fungi</taxon>
        <taxon>Dikarya</taxon>
        <taxon>Basidiomycota</taxon>
        <taxon>Agaricomycotina</taxon>
        <taxon>Agaricomycetes</taxon>
        <taxon>Agaricomycetidae</taxon>
        <taxon>Agaricales</taxon>
        <taxon>Marasmiineae</taxon>
        <taxon>Marasmiaceae</taxon>
        <taxon>Moniliophthora</taxon>
    </lineage>
</organism>